<feature type="non-terminal residue" evidence="15">
    <location>
        <position position="141"/>
    </location>
</feature>
<dbReference type="AlphaFoldDB" id="A0AAV5VXN1"/>
<keyword evidence="11 13" id="KW-0739">Sodium transport</keyword>
<evidence type="ECO:0000256" key="5">
    <source>
        <dbReference type="ARBA" id="ARBA00022692"/>
    </source>
</evidence>
<gene>
    <name evidence="15" type="ORF">PFISCL1PPCAC_14542</name>
</gene>
<feature type="transmembrane region" description="Helical" evidence="14">
    <location>
        <begin position="31"/>
        <end position="52"/>
    </location>
</feature>
<evidence type="ECO:0000256" key="3">
    <source>
        <dbReference type="ARBA" id="ARBA00022448"/>
    </source>
</evidence>
<evidence type="ECO:0000256" key="14">
    <source>
        <dbReference type="SAM" id="Phobius"/>
    </source>
</evidence>
<protein>
    <submittedName>
        <fullName evidence="15">Uncharacterized protein</fullName>
    </submittedName>
</protein>
<evidence type="ECO:0000256" key="13">
    <source>
        <dbReference type="RuleBase" id="RU000679"/>
    </source>
</evidence>
<evidence type="ECO:0000256" key="10">
    <source>
        <dbReference type="ARBA" id="ARBA00023180"/>
    </source>
</evidence>
<keyword evidence="10" id="KW-0325">Glycoprotein</keyword>
<comment type="caution">
    <text evidence="15">The sequence shown here is derived from an EMBL/GenBank/DDBJ whole genome shotgun (WGS) entry which is preliminary data.</text>
</comment>
<evidence type="ECO:0000256" key="6">
    <source>
        <dbReference type="ARBA" id="ARBA00022989"/>
    </source>
</evidence>
<keyword evidence="5 13" id="KW-0812">Transmembrane</keyword>
<dbReference type="PANTHER" id="PTHR11690">
    <property type="entry name" value="AMILORIDE-SENSITIVE SODIUM CHANNEL-RELATED"/>
    <property type="match status" value="1"/>
</dbReference>
<comment type="similarity">
    <text evidence="2 13">Belongs to the amiloride-sensitive sodium channel (TC 1.A.6) family.</text>
</comment>
<keyword evidence="8 13" id="KW-0406">Ion transport</keyword>
<dbReference type="EMBL" id="BTSY01000004">
    <property type="protein sequence ID" value="GMT23245.1"/>
    <property type="molecule type" value="Genomic_DNA"/>
</dbReference>
<dbReference type="PANTHER" id="PTHR11690:SF269">
    <property type="entry name" value="DEGENERIN-LIKE PROTEIN ASIC-2"/>
    <property type="match status" value="1"/>
</dbReference>
<dbReference type="Pfam" id="PF00858">
    <property type="entry name" value="ASC"/>
    <property type="match status" value="1"/>
</dbReference>
<keyword evidence="6 14" id="KW-1133">Transmembrane helix</keyword>
<reference evidence="15" key="1">
    <citation type="submission" date="2023-10" db="EMBL/GenBank/DDBJ databases">
        <title>Genome assembly of Pristionchus species.</title>
        <authorList>
            <person name="Yoshida K."/>
            <person name="Sommer R.J."/>
        </authorList>
    </citation>
    <scope>NUCLEOTIDE SEQUENCE</scope>
    <source>
        <strain evidence="15">RS5133</strain>
    </source>
</reference>
<organism evidence="15 16">
    <name type="scientific">Pristionchus fissidentatus</name>
    <dbReference type="NCBI Taxonomy" id="1538716"/>
    <lineage>
        <taxon>Eukaryota</taxon>
        <taxon>Metazoa</taxon>
        <taxon>Ecdysozoa</taxon>
        <taxon>Nematoda</taxon>
        <taxon>Chromadorea</taxon>
        <taxon>Rhabditida</taxon>
        <taxon>Rhabditina</taxon>
        <taxon>Diplogasteromorpha</taxon>
        <taxon>Diplogasteroidea</taxon>
        <taxon>Neodiplogasteridae</taxon>
        <taxon>Pristionchus</taxon>
    </lineage>
</organism>
<keyword evidence="7" id="KW-0915">Sodium</keyword>
<name>A0AAV5VXN1_9BILA</name>
<keyword evidence="9 14" id="KW-0472">Membrane</keyword>
<feature type="non-terminal residue" evidence="15">
    <location>
        <position position="1"/>
    </location>
</feature>
<proteinExistence type="inferred from homology"/>
<keyword evidence="3 13" id="KW-0813">Transport</keyword>
<keyword evidence="16" id="KW-1185">Reference proteome</keyword>
<evidence type="ECO:0000256" key="1">
    <source>
        <dbReference type="ARBA" id="ARBA00004141"/>
    </source>
</evidence>
<evidence type="ECO:0000256" key="7">
    <source>
        <dbReference type="ARBA" id="ARBA00023053"/>
    </source>
</evidence>
<evidence type="ECO:0000313" key="15">
    <source>
        <dbReference type="EMBL" id="GMT23245.1"/>
    </source>
</evidence>
<comment type="subcellular location">
    <subcellularLocation>
        <location evidence="1">Membrane</location>
        <topology evidence="1">Multi-pass membrane protein</topology>
    </subcellularLocation>
</comment>
<evidence type="ECO:0000256" key="2">
    <source>
        <dbReference type="ARBA" id="ARBA00007193"/>
    </source>
</evidence>
<sequence>VKGLSFGRLFLDFSKWCTIACLNKIVTSVKWIAILFTIIFFAMLFLFIFISIKSIINFFKYPSSTELSIEIKSPTFPLFSFCNENPMKRSVIDSNPVYSEISRLLSQYEAIEQKRTTADDFGLATTTSRVQRQHRAQVMLR</sequence>
<dbReference type="GO" id="GO:0015280">
    <property type="term" value="F:ligand-gated sodium channel activity"/>
    <property type="evidence" value="ECO:0007669"/>
    <property type="project" value="TreeGrafter"/>
</dbReference>
<keyword evidence="12 13" id="KW-0407">Ion channel</keyword>
<dbReference type="Proteomes" id="UP001432322">
    <property type="component" value="Unassembled WGS sequence"/>
</dbReference>
<evidence type="ECO:0000256" key="8">
    <source>
        <dbReference type="ARBA" id="ARBA00023065"/>
    </source>
</evidence>
<accession>A0AAV5VXN1</accession>
<evidence type="ECO:0000256" key="9">
    <source>
        <dbReference type="ARBA" id="ARBA00023136"/>
    </source>
</evidence>
<keyword evidence="4 13" id="KW-0894">Sodium channel</keyword>
<evidence type="ECO:0000256" key="12">
    <source>
        <dbReference type="ARBA" id="ARBA00023303"/>
    </source>
</evidence>
<evidence type="ECO:0000313" key="16">
    <source>
        <dbReference type="Proteomes" id="UP001432322"/>
    </source>
</evidence>
<evidence type="ECO:0000256" key="4">
    <source>
        <dbReference type="ARBA" id="ARBA00022461"/>
    </source>
</evidence>
<dbReference type="InterPro" id="IPR001873">
    <property type="entry name" value="ENaC"/>
</dbReference>
<evidence type="ECO:0000256" key="11">
    <source>
        <dbReference type="ARBA" id="ARBA00023201"/>
    </source>
</evidence>
<dbReference type="GO" id="GO:0005886">
    <property type="term" value="C:plasma membrane"/>
    <property type="evidence" value="ECO:0007669"/>
    <property type="project" value="TreeGrafter"/>
</dbReference>